<dbReference type="Proteomes" id="UP000054047">
    <property type="component" value="Unassembled WGS sequence"/>
</dbReference>
<evidence type="ECO:0000313" key="2">
    <source>
        <dbReference type="Proteomes" id="UP000054047"/>
    </source>
</evidence>
<dbReference type="OrthoDB" id="5850610at2759"/>
<proteinExistence type="predicted"/>
<name>A0A0C2FL94_9BILA</name>
<protein>
    <submittedName>
        <fullName evidence="1">Uncharacterized protein</fullName>
    </submittedName>
</protein>
<evidence type="ECO:0000313" key="1">
    <source>
        <dbReference type="EMBL" id="KIH47539.1"/>
    </source>
</evidence>
<reference evidence="1 2" key="1">
    <citation type="submission" date="2013-12" db="EMBL/GenBank/DDBJ databases">
        <title>Draft genome of the parsitic nematode Ancylostoma duodenale.</title>
        <authorList>
            <person name="Mitreva M."/>
        </authorList>
    </citation>
    <scope>NUCLEOTIDE SEQUENCE [LARGE SCALE GENOMIC DNA]</scope>
    <source>
        <strain evidence="1 2">Zhejiang</strain>
    </source>
</reference>
<keyword evidence="2" id="KW-1185">Reference proteome</keyword>
<gene>
    <name evidence="1" type="ORF">ANCDUO_22398</name>
</gene>
<dbReference type="AlphaFoldDB" id="A0A0C2FL94"/>
<sequence>MERDGIRGDVLTKVVLTFDRLIDVLEEWGTLKTWVLVGPPDMNVKSDVPKKLLTLSKKYLEEGGKIVTAWPPITSRNQTKWHGISDLWKSFDEALVKCDCDGQVVTTACNMWKHGKLFIEAAAPEGGAQYFNNYVGTALPEYIYEAIKKRAVGVQLPQLQT</sequence>
<organism evidence="1 2">
    <name type="scientific">Ancylostoma duodenale</name>
    <dbReference type="NCBI Taxonomy" id="51022"/>
    <lineage>
        <taxon>Eukaryota</taxon>
        <taxon>Metazoa</taxon>
        <taxon>Ecdysozoa</taxon>
        <taxon>Nematoda</taxon>
        <taxon>Chromadorea</taxon>
        <taxon>Rhabditida</taxon>
        <taxon>Rhabditina</taxon>
        <taxon>Rhabditomorpha</taxon>
        <taxon>Strongyloidea</taxon>
        <taxon>Ancylostomatidae</taxon>
        <taxon>Ancylostomatinae</taxon>
        <taxon>Ancylostoma</taxon>
    </lineage>
</organism>
<accession>A0A0C2FL94</accession>
<dbReference type="EMBL" id="KN767575">
    <property type="protein sequence ID" value="KIH47539.1"/>
    <property type="molecule type" value="Genomic_DNA"/>
</dbReference>